<proteinExistence type="predicted"/>
<evidence type="ECO:0000256" key="2">
    <source>
        <dbReference type="ARBA" id="ARBA00022553"/>
    </source>
</evidence>
<dbReference type="PROSITE" id="PS00012">
    <property type="entry name" value="PHOSPHOPANTETHEINE"/>
    <property type="match status" value="1"/>
</dbReference>
<dbReference type="InterPro" id="IPR020806">
    <property type="entry name" value="PKS_PP-bd"/>
</dbReference>
<dbReference type="SUPFAM" id="SSF47336">
    <property type="entry name" value="ACP-like"/>
    <property type="match status" value="1"/>
</dbReference>
<evidence type="ECO:0000256" key="1">
    <source>
        <dbReference type="ARBA" id="ARBA00022450"/>
    </source>
</evidence>
<evidence type="ECO:0000259" key="3">
    <source>
        <dbReference type="PROSITE" id="PS50075"/>
    </source>
</evidence>
<dbReference type="Pfam" id="PF00550">
    <property type="entry name" value="PP-binding"/>
    <property type="match status" value="1"/>
</dbReference>
<reference evidence="4 5" key="1">
    <citation type="journal article" date="2019" name="Int. J. Syst. Evol. Microbiol.">
        <title>The Global Catalogue of Microorganisms (GCM) 10K type strain sequencing project: providing services to taxonomists for standard genome sequencing and annotation.</title>
        <authorList>
            <consortium name="The Broad Institute Genomics Platform"/>
            <consortium name="The Broad Institute Genome Sequencing Center for Infectious Disease"/>
            <person name="Wu L."/>
            <person name="Ma J."/>
        </authorList>
    </citation>
    <scope>NUCLEOTIDE SEQUENCE [LARGE SCALE GENOMIC DNA]</scope>
    <source>
        <strain evidence="4 5">JCM 16001</strain>
    </source>
</reference>
<keyword evidence="1" id="KW-0596">Phosphopantetheine</keyword>
<keyword evidence="5" id="KW-1185">Reference proteome</keyword>
<dbReference type="Gene3D" id="1.10.1200.10">
    <property type="entry name" value="ACP-like"/>
    <property type="match status" value="1"/>
</dbReference>
<dbReference type="PROSITE" id="PS50075">
    <property type="entry name" value="CARRIER"/>
    <property type="match status" value="1"/>
</dbReference>
<dbReference type="InterPro" id="IPR036736">
    <property type="entry name" value="ACP-like_sf"/>
</dbReference>
<evidence type="ECO:0000313" key="5">
    <source>
        <dbReference type="Proteomes" id="UP001499851"/>
    </source>
</evidence>
<name>A0ABN2GJN0_9ACTN</name>
<dbReference type="InterPro" id="IPR009081">
    <property type="entry name" value="PP-bd_ACP"/>
</dbReference>
<dbReference type="SMART" id="SM00823">
    <property type="entry name" value="PKS_PP"/>
    <property type="match status" value="1"/>
</dbReference>
<dbReference type="InterPro" id="IPR006162">
    <property type="entry name" value="Ppantetheine_attach_site"/>
</dbReference>
<dbReference type="EMBL" id="BAAAQF010000005">
    <property type="protein sequence ID" value="GAA1672379.1"/>
    <property type="molecule type" value="Genomic_DNA"/>
</dbReference>
<organism evidence="4 5">
    <name type="scientific">Glycomyces endophyticus</name>
    <dbReference type="NCBI Taxonomy" id="480996"/>
    <lineage>
        <taxon>Bacteria</taxon>
        <taxon>Bacillati</taxon>
        <taxon>Actinomycetota</taxon>
        <taxon>Actinomycetes</taxon>
        <taxon>Glycomycetales</taxon>
        <taxon>Glycomycetaceae</taxon>
        <taxon>Glycomyces</taxon>
    </lineage>
</organism>
<gene>
    <name evidence="4" type="ORF">GCM10009830_18210</name>
</gene>
<sequence>MTDTAVADLTAFIVARLKEKYEAPEETAADSAFDDLGIDSLVLAELAVDLTGDTGVPVEESDLSGAGTPAAAAAALHARGAAV</sequence>
<feature type="domain" description="Carrier" evidence="3">
    <location>
        <begin position="4"/>
        <end position="80"/>
    </location>
</feature>
<protein>
    <recommendedName>
        <fullName evidence="3">Carrier domain-containing protein</fullName>
    </recommendedName>
</protein>
<comment type="caution">
    <text evidence="4">The sequence shown here is derived from an EMBL/GenBank/DDBJ whole genome shotgun (WGS) entry which is preliminary data.</text>
</comment>
<accession>A0ABN2GJN0</accession>
<keyword evidence="2" id="KW-0597">Phosphoprotein</keyword>
<dbReference type="RefSeq" id="WP_344484752.1">
    <property type="nucleotide sequence ID" value="NZ_BAAAQF010000005.1"/>
</dbReference>
<evidence type="ECO:0000313" key="4">
    <source>
        <dbReference type="EMBL" id="GAA1672379.1"/>
    </source>
</evidence>
<dbReference type="Proteomes" id="UP001499851">
    <property type="component" value="Unassembled WGS sequence"/>
</dbReference>